<organism evidence="1 2">
    <name type="scientific">Pseudonocardia asaccharolytica DSM 44247 = NBRC 16224</name>
    <dbReference type="NCBI Taxonomy" id="1123024"/>
    <lineage>
        <taxon>Bacteria</taxon>
        <taxon>Bacillati</taxon>
        <taxon>Actinomycetota</taxon>
        <taxon>Actinomycetes</taxon>
        <taxon>Pseudonocardiales</taxon>
        <taxon>Pseudonocardiaceae</taxon>
        <taxon>Pseudonocardia</taxon>
    </lineage>
</organism>
<gene>
    <name evidence="1" type="ORF">PA7_37390</name>
</gene>
<dbReference type="Proteomes" id="UP000321328">
    <property type="component" value="Unassembled WGS sequence"/>
</dbReference>
<dbReference type="AlphaFoldDB" id="A0A511D530"/>
<keyword evidence="2" id="KW-1185">Reference proteome</keyword>
<sequence>MSHTPAMAEHPLAPSLARTAGPLPFWPVRCGRPHGPGWLTYSQLLTEHAVEGLLAEVDAALGGGRALAAQTLVGRVGGPVVGVLAAMLFAERRLPVLEPGRILLRFPAGPAEPPDLAIADASLLALSDDPAAARPDVTVVAGVDDLQRALVAHSHRLFEPFVELVSRLGRRGRRALWQGLADRIALGFLEVGKHAEAAERARAEAEATLGGAAVRPLRLDVDWLEVEHAGRTELFKRKSVCCLRYKSVTRPARYCATCPLVPREHSVERLGALLSRSTD</sequence>
<protein>
    <recommendedName>
        <fullName evidence="3">Ferric siderophore reductase C-terminal domain-containing protein</fullName>
    </recommendedName>
</protein>
<evidence type="ECO:0000313" key="2">
    <source>
        <dbReference type="Proteomes" id="UP000321328"/>
    </source>
</evidence>
<reference evidence="1 2" key="1">
    <citation type="submission" date="2019-07" db="EMBL/GenBank/DDBJ databases">
        <title>Whole genome shotgun sequence of Pseudonocardia asaccharolytica NBRC 16224.</title>
        <authorList>
            <person name="Hosoyama A."/>
            <person name="Uohara A."/>
            <person name="Ohji S."/>
            <person name="Ichikawa N."/>
        </authorList>
    </citation>
    <scope>NUCLEOTIDE SEQUENCE [LARGE SCALE GENOMIC DNA]</scope>
    <source>
        <strain evidence="1 2">NBRC 16224</strain>
    </source>
</reference>
<evidence type="ECO:0008006" key="3">
    <source>
        <dbReference type="Google" id="ProtNLM"/>
    </source>
</evidence>
<comment type="caution">
    <text evidence="1">The sequence shown here is derived from an EMBL/GenBank/DDBJ whole genome shotgun (WGS) entry which is preliminary data.</text>
</comment>
<dbReference type="STRING" id="1123024.GCA_000423625_01899"/>
<proteinExistence type="predicted"/>
<evidence type="ECO:0000313" key="1">
    <source>
        <dbReference type="EMBL" id="GEL19902.1"/>
    </source>
</evidence>
<name>A0A511D530_9PSEU</name>
<dbReference type="EMBL" id="BJVI01000050">
    <property type="protein sequence ID" value="GEL19902.1"/>
    <property type="molecule type" value="Genomic_DNA"/>
</dbReference>
<accession>A0A511D530</accession>